<evidence type="ECO:0000313" key="1">
    <source>
        <dbReference type="EMBL" id="KAF7509969.1"/>
    </source>
</evidence>
<name>A0A8H7AKT1_9EURO</name>
<proteinExistence type="predicted"/>
<protein>
    <submittedName>
        <fullName evidence="1">Uncharacterized protein</fullName>
    </submittedName>
</protein>
<keyword evidence="2" id="KW-1185">Reference proteome</keyword>
<gene>
    <name evidence="1" type="ORF">GJ744_007283</name>
</gene>
<sequence>MSKAGYLGVVLLTRPRFLYHFDTNKTLFIKLDASANSYGPYIIDQETDTVLGTDPNEKFPLRQRVKFITNEHISHIAIFVHQKNLVDECEDDYVHVRFNANSMNAELTTISEEERSRMLPEQQAGERDVFYLLILSDLDFNEISATRVWIENPQIPVIEHILDHASKSFRVIIQGSTKTMQDFDTLQQTFAEEKIKAPLMRWFKNTPRRPHLQKGNTLKKEERPHYFLPRTVTFFNWTEYLVIQEQEIIQQGTGAMPNEVSP</sequence>
<dbReference type="AlphaFoldDB" id="A0A8H7AKT1"/>
<organism evidence="1 2">
    <name type="scientific">Endocarpon pusillum</name>
    <dbReference type="NCBI Taxonomy" id="364733"/>
    <lineage>
        <taxon>Eukaryota</taxon>
        <taxon>Fungi</taxon>
        <taxon>Dikarya</taxon>
        <taxon>Ascomycota</taxon>
        <taxon>Pezizomycotina</taxon>
        <taxon>Eurotiomycetes</taxon>
        <taxon>Chaetothyriomycetidae</taxon>
        <taxon>Verrucariales</taxon>
        <taxon>Verrucariaceae</taxon>
        <taxon>Endocarpon</taxon>
    </lineage>
</organism>
<evidence type="ECO:0000313" key="2">
    <source>
        <dbReference type="Proteomes" id="UP000606974"/>
    </source>
</evidence>
<dbReference type="EMBL" id="JAACFV010000035">
    <property type="protein sequence ID" value="KAF7509969.1"/>
    <property type="molecule type" value="Genomic_DNA"/>
</dbReference>
<accession>A0A8H7AKT1</accession>
<comment type="caution">
    <text evidence="1">The sequence shown here is derived from an EMBL/GenBank/DDBJ whole genome shotgun (WGS) entry which is preliminary data.</text>
</comment>
<dbReference type="Proteomes" id="UP000606974">
    <property type="component" value="Unassembled WGS sequence"/>
</dbReference>
<reference evidence="1" key="1">
    <citation type="submission" date="2020-02" db="EMBL/GenBank/DDBJ databases">
        <authorList>
            <person name="Palmer J.M."/>
        </authorList>
    </citation>
    <scope>NUCLEOTIDE SEQUENCE</scope>
    <source>
        <strain evidence="1">EPUS1.4</strain>
        <tissue evidence="1">Thallus</tissue>
    </source>
</reference>